<keyword evidence="2" id="KW-0472">Membrane</keyword>
<keyword evidence="2" id="KW-0812">Transmembrane</keyword>
<protein>
    <submittedName>
        <fullName evidence="5">Ubiquitin-associated domain-containing protein</fullName>
    </submittedName>
</protein>
<dbReference type="Proteomes" id="UP000189137">
    <property type="component" value="Unassembled WGS sequence"/>
</dbReference>
<proteinExistence type="predicted"/>
<dbReference type="CDD" id="cd14360">
    <property type="entry name" value="UBA_NAC_like_bac"/>
    <property type="match status" value="1"/>
</dbReference>
<dbReference type="KEGG" id="pdf:CD630DERM_24340"/>
<dbReference type="EMBL" id="FUPS01000007">
    <property type="protein sequence ID" value="SJS55299.1"/>
    <property type="molecule type" value="Genomic_DNA"/>
</dbReference>
<dbReference type="EMBL" id="CAADAN010000001">
    <property type="protein sequence ID" value="VFD29265.1"/>
    <property type="molecule type" value="Genomic_DNA"/>
</dbReference>
<keyword evidence="2" id="KW-1133">Transmembrane helix</keyword>
<evidence type="ECO:0000259" key="3">
    <source>
        <dbReference type="Pfam" id="PF14242"/>
    </source>
</evidence>
<organism evidence="4 7">
    <name type="scientific">Clostridioides difficile</name>
    <name type="common">Peptoclostridium difficile</name>
    <dbReference type="NCBI Taxonomy" id="1496"/>
    <lineage>
        <taxon>Bacteria</taxon>
        <taxon>Bacillati</taxon>
        <taxon>Bacillota</taxon>
        <taxon>Clostridia</taxon>
        <taxon>Peptostreptococcales</taxon>
        <taxon>Peptostreptococcaceae</taxon>
        <taxon>Clostridioides</taxon>
    </lineage>
</organism>
<dbReference type="InterPro" id="IPR025642">
    <property type="entry name" value="DUF4342"/>
</dbReference>
<feature type="transmembrane region" description="Helical" evidence="2">
    <location>
        <begin position="103"/>
        <end position="126"/>
    </location>
</feature>
<sequence>MMSSNITIEMVDSVFERVPGATYAEAKEALVMCNGDVIEAVIYLENKKNTCNCKAKSAKETMEEVFGKDGENIKFQLKELLRKSSVVRIIVEKDGKTMMNIPLTVGVVGLAFVPLATLVGLSAAVISKYRIKVQNEEDGEIVDLGELNEEKLHVLKNMITNAAKDVKDVVVDKKEDDKDVTADLMKEESEKNKEDEDENK</sequence>
<evidence type="ECO:0000313" key="9">
    <source>
        <dbReference type="Proteomes" id="UP000411588"/>
    </source>
</evidence>
<dbReference type="Proteomes" id="UP000411588">
    <property type="component" value="Unassembled WGS sequence"/>
</dbReference>
<evidence type="ECO:0000256" key="1">
    <source>
        <dbReference type="SAM" id="MobiDB-lite"/>
    </source>
</evidence>
<dbReference type="SMR" id="A0A170UVQ9"/>
<dbReference type="AlphaFoldDB" id="A0A170UVQ9"/>
<evidence type="ECO:0000313" key="4">
    <source>
        <dbReference type="EMBL" id="SJS55299.1"/>
    </source>
</evidence>
<evidence type="ECO:0000256" key="2">
    <source>
        <dbReference type="SAM" id="Phobius"/>
    </source>
</evidence>
<evidence type="ECO:0000313" key="6">
    <source>
        <dbReference type="EMBL" id="VFD53548.1"/>
    </source>
</evidence>
<reference evidence="4 7" key="1">
    <citation type="submission" date="2017-02" db="EMBL/GenBank/DDBJ databases">
        <authorList>
            <consortium name="Pathogen Informatics"/>
        </authorList>
    </citation>
    <scope>NUCLEOTIDE SEQUENCE [LARGE SCALE GENOMIC DNA]</scope>
    <source>
        <strain evidence="6 8">078GUE027</strain>
        <strain evidence="5">Clo34</strain>
        <strain evidence="9">clo34</strain>
        <strain evidence="4 7">VRECD0157</strain>
    </source>
</reference>
<name>A0A170UVQ9_CLODI</name>
<evidence type="ECO:0000313" key="5">
    <source>
        <dbReference type="EMBL" id="VFD29265.1"/>
    </source>
</evidence>
<dbReference type="InterPro" id="IPR009060">
    <property type="entry name" value="UBA-like_sf"/>
</dbReference>
<evidence type="ECO:0000313" key="8">
    <source>
        <dbReference type="Proteomes" id="UP000346772"/>
    </source>
</evidence>
<comment type="caution">
    <text evidence="4">The sequence shown here is derived from an EMBL/GenBank/DDBJ whole genome shotgun (WGS) entry which is preliminary data.</text>
</comment>
<gene>
    <name evidence="5" type="ORF">SAMEA1402399_00304</name>
    <name evidence="6" type="ORF">SAMEA1710456_01017</name>
    <name evidence="4" type="ORF">SAMEA3375112_02394</name>
</gene>
<dbReference type="EMBL" id="CAADAT010000004">
    <property type="protein sequence ID" value="VFD53548.1"/>
    <property type="molecule type" value="Genomic_DNA"/>
</dbReference>
<dbReference type="Proteomes" id="UP000346772">
    <property type="component" value="Unassembled WGS sequence"/>
</dbReference>
<dbReference type="Pfam" id="PF14242">
    <property type="entry name" value="DUF4342"/>
    <property type="match status" value="1"/>
</dbReference>
<feature type="domain" description="DUF4342" evidence="3">
    <location>
        <begin position="60"/>
        <end position="134"/>
    </location>
</feature>
<dbReference type="SUPFAM" id="SSF46934">
    <property type="entry name" value="UBA-like"/>
    <property type="match status" value="1"/>
</dbReference>
<feature type="region of interest" description="Disordered" evidence="1">
    <location>
        <begin position="174"/>
        <end position="200"/>
    </location>
</feature>
<accession>A0A170UVQ9</accession>
<evidence type="ECO:0000313" key="7">
    <source>
        <dbReference type="Proteomes" id="UP000189137"/>
    </source>
</evidence>